<dbReference type="EnsemblPlants" id="Ma05_t07980.1">
    <property type="protein sequence ID" value="Ma05_p07980.1"/>
    <property type="gene ID" value="Ma05_g07980"/>
</dbReference>
<evidence type="ECO:0000313" key="2">
    <source>
        <dbReference type="Proteomes" id="UP000012960"/>
    </source>
</evidence>
<dbReference type="InParanoid" id="A0A804J246"/>
<protein>
    <submittedName>
        <fullName evidence="1">Uncharacterized protein</fullName>
    </submittedName>
</protein>
<proteinExistence type="predicted"/>
<reference evidence="1" key="1">
    <citation type="submission" date="2021-05" db="UniProtKB">
        <authorList>
            <consortium name="EnsemblPlants"/>
        </authorList>
    </citation>
    <scope>IDENTIFICATION</scope>
    <source>
        <strain evidence="1">subsp. malaccensis</strain>
    </source>
</reference>
<sequence>GGDEVRWNRWCRIAMGTREDRCFFPLTSLQIGPQIRCLSYCVAWRPFECQGKGVLTNPFANAGLSWLIWISC</sequence>
<accession>A0A804J246</accession>
<evidence type="ECO:0000313" key="1">
    <source>
        <dbReference type="EnsemblPlants" id="Ma05_p07980.1"/>
    </source>
</evidence>
<dbReference type="Gramene" id="Ma05_t07980.1">
    <property type="protein sequence ID" value="Ma05_p07980.1"/>
    <property type="gene ID" value="Ma05_g07980"/>
</dbReference>
<name>A0A804J246_MUSAM</name>
<organism evidence="1 2">
    <name type="scientific">Musa acuminata subsp. malaccensis</name>
    <name type="common">Wild banana</name>
    <name type="synonym">Musa malaccensis</name>
    <dbReference type="NCBI Taxonomy" id="214687"/>
    <lineage>
        <taxon>Eukaryota</taxon>
        <taxon>Viridiplantae</taxon>
        <taxon>Streptophyta</taxon>
        <taxon>Embryophyta</taxon>
        <taxon>Tracheophyta</taxon>
        <taxon>Spermatophyta</taxon>
        <taxon>Magnoliopsida</taxon>
        <taxon>Liliopsida</taxon>
        <taxon>Zingiberales</taxon>
        <taxon>Musaceae</taxon>
        <taxon>Musa</taxon>
    </lineage>
</organism>
<dbReference type="AlphaFoldDB" id="A0A804J246"/>
<keyword evidence="2" id="KW-1185">Reference proteome</keyword>
<dbReference type="Proteomes" id="UP000012960">
    <property type="component" value="Unplaced"/>
</dbReference>